<dbReference type="PANTHER" id="PTHR16166:SF93">
    <property type="entry name" value="INTERMEMBRANE LIPID TRANSFER PROTEIN VPS13"/>
    <property type="match status" value="1"/>
</dbReference>
<dbReference type="OrthoDB" id="428159at2759"/>
<dbReference type="GO" id="GO:0006623">
    <property type="term" value="P:protein targeting to vacuole"/>
    <property type="evidence" value="ECO:0007669"/>
    <property type="project" value="TreeGrafter"/>
</dbReference>
<dbReference type="Gramene" id="GBG85558">
    <property type="protein sequence ID" value="GBG85558"/>
    <property type="gene ID" value="CBR_g40196"/>
</dbReference>
<evidence type="ECO:0000256" key="2">
    <source>
        <dbReference type="SAM" id="MobiDB-lite"/>
    </source>
</evidence>
<name>A0A388LT95_CHABU</name>
<reference evidence="3 4" key="1">
    <citation type="journal article" date="2018" name="Cell">
        <title>The Chara Genome: Secondary Complexity and Implications for Plant Terrestrialization.</title>
        <authorList>
            <person name="Nishiyama T."/>
            <person name="Sakayama H."/>
            <person name="Vries J.D."/>
            <person name="Buschmann H."/>
            <person name="Saint-Marcoux D."/>
            <person name="Ullrich K.K."/>
            <person name="Haas F.B."/>
            <person name="Vanderstraeten L."/>
            <person name="Becker D."/>
            <person name="Lang D."/>
            <person name="Vosolsobe S."/>
            <person name="Rombauts S."/>
            <person name="Wilhelmsson P.K.I."/>
            <person name="Janitza P."/>
            <person name="Kern R."/>
            <person name="Heyl A."/>
            <person name="Rumpler F."/>
            <person name="Villalobos L.I.A.C."/>
            <person name="Clay J.M."/>
            <person name="Skokan R."/>
            <person name="Toyoda A."/>
            <person name="Suzuki Y."/>
            <person name="Kagoshima H."/>
            <person name="Schijlen E."/>
            <person name="Tajeshwar N."/>
            <person name="Catarino B."/>
            <person name="Hetherington A.J."/>
            <person name="Saltykova A."/>
            <person name="Bonnot C."/>
            <person name="Breuninger H."/>
            <person name="Symeonidi A."/>
            <person name="Radhakrishnan G.V."/>
            <person name="Van Nieuwerburgh F."/>
            <person name="Deforce D."/>
            <person name="Chang C."/>
            <person name="Karol K.G."/>
            <person name="Hedrich R."/>
            <person name="Ulvskov P."/>
            <person name="Glockner G."/>
            <person name="Delwiche C.F."/>
            <person name="Petrasek J."/>
            <person name="Van de Peer Y."/>
            <person name="Friml J."/>
            <person name="Beilby M."/>
            <person name="Dolan L."/>
            <person name="Kohara Y."/>
            <person name="Sugano S."/>
            <person name="Fujiyama A."/>
            <person name="Delaux P.-M."/>
            <person name="Quint M."/>
            <person name="TheiBen G."/>
            <person name="Hagemann M."/>
            <person name="Harholt J."/>
            <person name="Dunand C."/>
            <person name="Zachgo S."/>
            <person name="Langdale J."/>
            <person name="Maumus F."/>
            <person name="Straeten D.V.D."/>
            <person name="Gould S.B."/>
            <person name="Rensing S.A."/>
        </authorList>
    </citation>
    <scope>NUCLEOTIDE SEQUENCE [LARGE SCALE GENOMIC DNA]</scope>
    <source>
        <strain evidence="3 4">S276</strain>
    </source>
</reference>
<evidence type="ECO:0000313" key="3">
    <source>
        <dbReference type="EMBL" id="GBG85558.1"/>
    </source>
</evidence>
<proteinExistence type="inferred from homology"/>
<dbReference type="AlphaFoldDB" id="A0A388LT95"/>
<dbReference type="STRING" id="69332.A0A388LT95"/>
<organism evidence="3 4">
    <name type="scientific">Chara braunii</name>
    <name type="common">Braun's stonewort</name>
    <dbReference type="NCBI Taxonomy" id="69332"/>
    <lineage>
        <taxon>Eukaryota</taxon>
        <taxon>Viridiplantae</taxon>
        <taxon>Streptophyta</taxon>
        <taxon>Charophyceae</taxon>
        <taxon>Charales</taxon>
        <taxon>Characeae</taxon>
        <taxon>Chara</taxon>
    </lineage>
</organism>
<dbReference type="InterPro" id="IPR026847">
    <property type="entry name" value="VPS13"/>
</dbReference>
<accession>A0A388LT95</accession>
<dbReference type="EMBL" id="BFEA01000523">
    <property type="protein sequence ID" value="GBG85558.1"/>
    <property type="molecule type" value="Genomic_DNA"/>
</dbReference>
<evidence type="ECO:0000313" key="4">
    <source>
        <dbReference type="Proteomes" id="UP000265515"/>
    </source>
</evidence>
<comment type="caution">
    <text evidence="3">The sequence shown here is derived from an EMBL/GenBank/DDBJ whole genome shotgun (WGS) entry which is preliminary data.</text>
</comment>
<dbReference type="OMA" id="ANAKPAH"/>
<feature type="region of interest" description="Disordered" evidence="2">
    <location>
        <begin position="1"/>
        <end position="33"/>
    </location>
</feature>
<evidence type="ECO:0000256" key="1">
    <source>
        <dbReference type="ARBA" id="ARBA00006545"/>
    </source>
</evidence>
<keyword evidence="4" id="KW-1185">Reference proteome</keyword>
<dbReference type="GO" id="GO:0045053">
    <property type="term" value="P:protein retention in Golgi apparatus"/>
    <property type="evidence" value="ECO:0007669"/>
    <property type="project" value="TreeGrafter"/>
</dbReference>
<feature type="compositionally biased region" description="Basic and acidic residues" evidence="2">
    <location>
        <begin position="10"/>
        <end position="32"/>
    </location>
</feature>
<comment type="similarity">
    <text evidence="1">Belongs to the VPS13 family.</text>
</comment>
<dbReference type="Proteomes" id="UP000265515">
    <property type="component" value="Unassembled WGS sequence"/>
</dbReference>
<sequence length="304" mass="31019">MDVSMWSDVTDVKRCMHNPGESRDQRGGEEGAVRTYSAEGGGVLACGLESPRHIGEGVISGFGGFASKLFDGFTHLVNDPLEGATRDGATGFVKGMASGIVGAIQKPAEGVSVLAKQVGTGLRATPDAIFGTGSGLLEGLPEDGRSELREIEALKPSFLQADANAKPAHVGEGLMFGLKSLGSGVYDGVTGLVTEPLKAAISSTGQSTPQTGVLFAKGFARGIAGVICKPAAGALDLASNAMSGLIATPGAVIAAAKEGPSLTETPTMQRLSNLREGLNQRVQAIAERVSEDGEAARRHDATSS</sequence>
<dbReference type="PANTHER" id="PTHR16166">
    <property type="entry name" value="VACUOLAR PROTEIN SORTING-ASSOCIATED PROTEIN VPS13"/>
    <property type="match status" value="1"/>
</dbReference>
<protein>
    <submittedName>
        <fullName evidence="3">Uncharacterized protein</fullName>
    </submittedName>
</protein>
<gene>
    <name evidence="3" type="ORF">CBR_g40196</name>
</gene>